<keyword evidence="1" id="KW-1133">Transmembrane helix</keyword>
<gene>
    <name evidence="2" type="ORF">EJA19_02080</name>
</gene>
<reference evidence="2 3" key="1">
    <citation type="submission" date="2018-12" db="EMBL/GenBank/DDBJ databases">
        <title>Mangrovimonas spongiae sp. nov., a novel member of the genus Mangrovimonas isolated from marine sponge.</title>
        <authorList>
            <person name="Zhuang L."/>
            <person name="Luo L."/>
        </authorList>
    </citation>
    <scope>NUCLEOTIDE SEQUENCE [LARGE SCALE GENOMIC DNA]</scope>
    <source>
        <strain evidence="2 3">HN-E26</strain>
    </source>
</reference>
<dbReference type="EMBL" id="RWBG01000001">
    <property type="protein sequence ID" value="RSK41688.1"/>
    <property type="molecule type" value="Genomic_DNA"/>
</dbReference>
<feature type="transmembrane region" description="Helical" evidence="1">
    <location>
        <begin position="7"/>
        <end position="30"/>
    </location>
</feature>
<dbReference type="RefSeq" id="WP_125466681.1">
    <property type="nucleotide sequence ID" value="NZ_RWBG01000001.1"/>
</dbReference>
<organism evidence="2 3">
    <name type="scientific">Mangrovimonas spongiae</name>
    <dbReference type="NCBI Taxonomy" id="2494697"/>
    <lineage>
        <taxon>Bacteria</taxon>
        <taxon>Pseudomonadati</taxon>
        <taxon>Bacteroidota</taxon>
        <taxon>Flavobacteriia</taxon>
        <taxon>Flavobacteriales</taxon>
        <taxon>Flavobacteriaceae</taxon>
        <taxon>Mangrovimonas</taxon>
    </lineage>
</organism>
<dbReference type="OrthoDB" id="1135037at2"/>
<sequence>MKKVKILYTVIFISIVLYIIHFIMNTFLMYYKPEFLNFPKTFYSQFIFGYYTQFVSLFFSILTFIALFYVKSGLGVIIKEGFFNAKCSKQFKISGNIFLITGSLSFLWYLLLLFYSKGKMPISGASDVLLIIIGLGMLVITDIVKNGHLIKKENDLTI</sequence>
<protein>
    <submittedName>
        <fullName evidence="2">DUF2975 domain-containing protein</fullName>
    </submittedName>
</protein>
<feature type="transmembrane region" description="Helical" evidence="1">
    <location>
        <begin position="91"/>
        <end position="116"/>
    </location>
</feature>
<keyword evidence="1" id="KW-0472">Membrane</keyword>
<keyword evidence="1" id="KW-0812">Transmembrane</keyword>
<evidence type="ECO:0000313" key="3">
    <source>
        <dbReference type="Proteomes" id="UP000270620"/>
    </source>
</evidence>
<dbReference type="AlphaFoldDB" id="A0A3R9N8V1"/>
<accession>A0A3R9N8V1</accession>
<dbReference type="Proteomes" id="UP000270620">
    <property type="component" value="Unassembled WGS sequence"/>
</dbReference>
<name>A0A3R9N8V1_9FLAO</name>
<dbReference type="Pfam" id="PF11188">
    <property type="entry name" value="DUF2975"/>
    <property type="match status" value="1"/>
</dbReference>
<evidence type="ECO:0000256" key="1">
    <source>
        <dbReference type="SAM" id="Phobius"/>
    </source>
</evidence>
<comment type="caution">
    <text evidence="2">The sequence shown here is derived from an EMBL/GenBank/DDBJ whole genome shotgun (WGS) entry which is preliminary data.</text>
</comment>
<feature type="transmembrane region" description="Helical" evidence="1">
    <location>
        <begin position="50"/>
        <end position="70"/>
    </location>
</feature>
<keyword evidence="3" id="KW-1185">Reference proteome</keyword>
<dbReference type="InterPro" id="IPR021354">
    <property type="entry name" value="DUF2975"/>
</dbReference>
<proteinExistence type="predicted"/>
<evidence type="ECO:0000313" key="2">
    <source>
        <dbReference type="EMBL" id="RSK41688.1"/>
    </source>
</evidence>
<feature type="transmembrane region" description="Helical" evidence="1">
    <location>
        <begin position="122"/>
        <end position="144"/>
    </location>
</feature>